<keyword evidence="8" id="KW-1185">Reference proteome</keyword>
<evidence type="ECO:0008006" key="9">
    <source>
        <dbReference type="Google" id="ProtNLM"/>
    </source>
</evidence>
<name>A0ABP8R4T4_9ACTN</name>
<dbReference type="Pfam" id="PF02518">
    <property type="entry name" value="HATPase_c"/>
    <property type="match status" value="1"/>
</dbReference>
<evidence type="ECO:0000256" key="2">
    <source>
        <dbReference type="ARBA" id="ARBA00022777"/>
    </source>
</evidence>
<feature type="compositionally biased region" description="Pro residues" evidence="4">
    <location>
        <begin position="602"/>
        <end position="611"/>
    </location>
</feature>
<reference evidence="8" key="1">
    <citation type="journal article" date="2019" name="Int. J. Syst. Evol. Microbiol.">
        <title>The Global Catalogue of Microorganisms (GCM) 10K type strain sequencing project: providing services to taxonomists for standard genome sequencing and annotation.</title>
        <authorList>
            <consortium name="The Broad Institute Genomics Platform"/>
            <consortium name="The Broad Institute Genome Sequencing Center for Infectious Disease"/>
            <person name="Wu L."/>
            <person name="Ma J."/>
        </authorList>
    </citation>
    <scope>NUCLEOTIDE SEQUENCE [LARGE SCALE GENOMIC DNA]</scope>
    <source>
        <strain evidence="8">JCM 17933</strain>
    </source>
</reference>
<organism evidence="7 8">
    <name type="scientific">Actinoallomurus oryzae</name>
    <dbReference type="NCBI Taxonomy" id="502180"/>
    <lineage>
        <taxon>Bacteria</taxon>
        <taxon>Bacillati</taxon>
        <taxon>Actinomycetota</taxon>
        <taxon>Actinomycetes</taxon>
        <taxon>Streptosporangiales</taxon>
        <taxon>Thermomonosporaceae</taxon>
        <taxon>Actinoallomurus</taxon>
    </lineage>
</organism>
<dbReference type="InterPro" id="IPR003594">
    <property type="entry name" value="HATPase_dom"/>
</dbReference>
<evidence type="ECO:0000313" key="7">
    <source>
        <dbReference type="EMBL" id="GAA4517479.1"/>
    </source>
</evidence>
<dbReference type="Gene3D" id="1.20.5.1930">
    <property type="match status" value="1"/>
</dbReference>
<feature type="region of interest" description="Disordered" evidence="4">
    <location>
        <begin position="583"/>
        <end position="611"/>
    </location>
</feature>
<dbReference type="Gene3D" id="3.30.565.10">
    <property type="entry name" value="Histidine kinase-like ATPase, C-terminal domain"/>
    <property type="match status" value="1"/>
</dbReference>
<accession>A0ABP8R4T4</accession>
<dbReference type="InterPro" id="IPR036890">
    <property type="entry name" value="HATPase_C_sf"/>
</dbReference>
<comment type="caution">
    <text evidence="7">The sequence shown here is derived from an EMBL/GenBank/DDBJ whole genome shotgun (WGS) entry which is preliminary data.</text>
</comment>
<evidence type="ECO:0000259" key="5">
    <source>
        <dbReference type="SMART" id="SM00065"/>
    </source>
</evidence>
<dbReference type="Proteomes" id="UP001500503">
    <property type="component" value="Unassembled WGS sequence"/>
</dbReference>
<dbReference type="Pfam" id="PF05227">
    <property type="entry name" value="CHASE3"/>
    <property type="match status" value="1"/>
</dbReference>
<dbReference type="SUPFAM" id="SSF55874">
    <property type="entry name" value="ATPase domain of HSP90 chaperone/DNA topoisomerase II/histidine kinase"/>
    <property type="match status" value="1"/>
</dbReference>
<dbReference type="InterPro" id="IPR003018">
    <property type="entry name" value="GAF"/>
</dbReference>
<evidence type="ECO:0000256" key="4">
    <source>
        <dbReference type="SAM" id="MobiDB-lite"/>
    </source>
</evidence>
<dbReference type="CDD" id="cd16917">
    <property type="entry name" value="HATPase_UhpB-NarQ-NarX-like"/>
    <property type="match status" value="1"/>
</dbReference>
<dbReference type="Pfam" id="PF01590">
    <property type="entry name" value="GAF"/>
    <property type="match status" value="1"/>
</dbReference>
<feature type="domain" description="Histidine kinase/HSP90-like ATPase" evidence="6">
    <location>
        <begin position="514"/>
        <end position="603"/>
    </location>
</feature>
<dbReference type="PANTHER" id="PTHR24421">
    <property type="entry name" value="NITRATE/NITRITE SENSOR PROTEIN NARX-RELATED"/>
    <property type="match status" value="1"/>
</dbReference>
<dbReference type="SUPFAM" id="SSF55781">
    <property type="entry name" value="GAF domain-like"/>
    <property type="match status" value="1"/>
</dbReference>
<evidence type="ECO:0000313" key="8">
    <source>
        <dbReference type="Proteomes" id="UP001500503"/>
    </source>
</evidence>
<evidence type="ECO:0000259" key="6">
    <source>
        <dbReference type="SMART" id="SM00387"/>
    </source>
</evidence>
<keyword evidence="2" id="KW-0418">Kinase</keyword>
<keyword evidence="3" id="KW-0902">Two-component regulatory system</keyword>
<proteinExistence type="predicted"/>
<dbReference type="SMART" id="SM00387">
    <property type="entry name" value="HATPase_c"/>
    <property type="match status" value="1"/>
</dbReference>
<dbReference type="InterPro" id="IPR029016">
    <property type="entry name" value="GAF-like_dom_sf"/>
</dbReference>
<dbReference type="SMART" id="SM00065">
    <property type="entry name" value="GAF"/>
    <property type="match status" value="1"/>
</dbReference>
<evidence type="ECO:0000256" key="3">
    <source>
        <dbReference type="ARBA" id="ARBA00023012"/>
    </source>
</evidence>
<dbReference type="Pfam" id="PF07730">
    <property type="entry name" value="HisKA_3"/>
    <property type="match status" value="1"/>
</dbReference>
<protein>
    <recommendedName>
        <fullName evidence="9">GAF domain-containing protein</fullName>
    </recommendedName>
</protein>
<dbReference type="InterPro" id="IPR011712">
    <property type="entry name" value="Sig_transdc_His_kin_sub3_dim/P"/>
</dbReference>
<feature type="domain" description="GAF" evidence="5">
    <location>
        <begin position="251"/>
        <end position="401"/>
    </location>
</feature>
<dbReference type="InterPro" id="IPR007891">
    <property type="entry name" value="CHASE3"/>
</dbReference>
<keyword evidence="1" id="KW-0808">Transferase</keyword>
<sequence length="611" mass="66578">MSAGERRMRIAGRTRGAPSGRACLTVLLLAIMLGGLAGFIVGAGPANRDSAAVLLAANRLERLMADLEQSQLRYLATGNTRSLRPWQAARAALPRQAAALQRLAAENGSEQDRRAREIVRAATAYLREHAEPLMTMARRDRHSARTLVTHAEGRRRIETIRRKFDHFADVQQRLVRARERDAVPAVRRMTATAAGVSGCLLLVFLASGLVRRRRPGTRVGLEWLDLDRLRRTSGEREGLRRLAALAAGKAPPEEIAAETARQMGRVLRAEHTMICRYEPDGTVRVTGHWSAPGAPPVMPPAEGRWPVEDDHVTAAVRRTGRPARLHGDRAAAGALGDWLAANEIRRFAGCPILTGERLWGMAAVLSRSPLRRTARAEQTMRQFAALAGVGLENAAHRAELAASRVRLIEAADAARRRIERHLHESTQQRLVAVGLELSAVERTVPPGMEELREQVSTAARDLREVIEGLQDVARQLHPAFLLRRGLEPSLRALARRTPLPVDLEAHGRQPPSWNSAMTVYYVVAEALTNAVLHAHASVVRVRLDLEDEVRLRIDDDGVGGAHPYPGSALAHLRDRAEALGGEFTIDSPAGGGTSVRVTIPADSPPAGPASA</sequence>
<dbReference type="Gene3D" id="3.30.450.40">
    <property type="match status" value="1"/>
</dbReference>
<gene>
    <name evidence="7" type="ORF">GCM10023191_089960</name>
</gene>
<dbReference type="InterPro" id="IPR050482">
    <property type="entry name" value="Sensor_HK_TwoCompSys"/>
</dbReference>
<evidence type="ECO:0000256" key="1">
    <source>
        <dbReference type="ARBA" id="ARBA00022679"/>
    </source>
</evidence>
<dbReference type="EMBL" id="BAABHF010000058">
    <property type="protein sequence ID" value="GAA4517479.1"/>
    <property type="molecule type" value="Genomic_DNA"/>
</dbReference>